<accession>A0AAE1B8H9</accession>
<protein>
    <submittedName>
        <fullName evidence="1">Uncharacterized protein</fullName>
    </submittedName>
</protein>
<name>A0AAE1B8H9_9GAST</name>
<dbReference type="Proteomes" id="UP001283361">
    <property type="component" value="Unassembled WGS sequence"/>
</dbReference>
<sequence>MKRGTQDITLYRMDNPLRGYEWVEEVPPSHTTLEQKKKPVKQHELCPSCLKSAKPKVCGGRSSEVHRTQSMWRQRLRNLRNSKYVEAAVEKSIVLKVC</sequence>
<comment type="caution">
    <text evidence="1">The sequence shown here is derived from an EMBL/GenBank/DDBJ whole genome shotgun (WGS) entry which is preliminary data.</text>
</comment>
<dbReference type="AlphaFoldDB" id="A0AAE1B8H9"/>
<evidence type="ECO:0000313" key="2">
    <source>
        <dbReference type="Proteomes" id="UP001283361"/>
    </source>
</evidence>
<dbReference type="EMBL" id="JAWDGP010000324">
    <property type="protein sequence ID" value="KAK3801408.1"/>
    <property type="molecule type" value="Genomic_DNA"/>
</dbReference>
<reference evidence="1" key="1">
    <citation type="journal article" date="2023" name="G3 (Bethesda)">
        <title>A reference genome for the long-term kleptoplast-retaining sea slug Elysia crispata morphotype clarki.</title>
        <authorList>
            <person name="Eastman K.E."/>
            <person name="Pendleton A.L."/>
            <person name="Shaikh M.A."/>
            <person name="Suttiyut T."/>
            <person name="Ogas R."/>
            <person name="Tomko P."/>
            <person name="Gavelis G."/>
            <person name="Widhalm J.R."/>
            <person name="Wisecaver J.H."/>
        </authorList>
    </citation>
    <scope>NUCLEOTIDE SEQUENCE</scope>
    <source>
        <strain evidence="1">ECLA1</strain>
    </source>
</reference>
<evidence type="ECO:0000313" key="1">
    <source>
        <dbReference type="EMBL" id="KAK3801408.1"/>
    </source>
</evidence>
<proteinExistence type="predicted"/>
<organism evidence="1 2">
    <name type="scientific">Elysia crispata</name>
    <name type="common">lettuce slug</name>
    <dbReference type="NCBI Taxonomy" id="231223"/>
    <lineage>
        <taxon>Eukaryota</taxon>
        <taxon>Metazoa</taxon>
        <taxon>Spiralia</taxon>
        <taxon>Lophotrochozoa</taxon>
        <taxon>Mollusca</taxon>
        <taxon>Gastropoda</taxon>
        <taxon>Heterobranchia</taxon>
        <taxon>Euthyneura</taxon>
        <taxon>Panpulmonata</taxon>
        <taxon>Sacoglossa</taxon>
        <taxon>Placobranchoidea</taxon>
        <taxon>Plakobranchidae</taxon>
        <taxon>Elysia</taxon>
    </lineage>
</organism>
<keyword evidence="2" id="KW-1185">Reference proteome</keyword>
<gene>
    <name evidence="1" type="ORF">RRG08_017550</name>
</gene>